<comment type="caution">
    <text evidence="6">The sequence shown here is derived from an EMBL/GenBank/DDBJ whole genome shotgun (WGS) entry which is preliminary data.</text>
</comment>
<dbReference type="PROSITE" id="PS50893">
    <property type="entry name" value="ABC_TRANSPORTER_2"/>
    <property type="match status" value="1"/>
</dbReference>
<evidence type="ECO:0000256" key="2">
    <source>
        <dbReference type="ARBA" id="ARBA00022741"/>
    </source>
</evidence>
<evidence type="ECO:0000313" key="7">
    <source>
        <dbReference type="Proteomes" id="UP000520767"/>
    </source>
</evidence>
<dbReference type="PANTHER" id="PTHR42794:SF1">
    <property type="entry name" value="HEMIN IMPORT ATP-BINDING PROTEIN HMUV"/>
    <property type="match status" value="1"/>
</dbReference>
<keyword evidence="7" id="KW-1185">Reference proteome</keyword>
<evidence type="ECO:0000256" key="3">
    <source>
        <dbReference type="ARBA" id="ARBA00022840"/>
    </source>
</evidence>
<dbReference type="GO" id="GO:0016887">
    <property type="term" value="F:ATP hydrolysis activity"/>
    <property type="evidence" value="ECO:0007669"/>
    <property type="project" value="InterPro"/>
</dbReference>
<dbReference type="Proteomes" id="UP000520767">
    <property type="component" value="Unassembled WGS sequence"/>
</dbReference>
<sequence>MGVMLAALSAVSVARGGRTVLDDVSLTLSAGEVVAVVGPNGAGKSTMVGVLAGDLSPVSGTVTVDGRPVERWRPRELAVRRSVLPQHTAVAFPFTVAQVVAMGRAPWAGIASADEDERVVAEAMAVTEVTEFAGRTFSTLSGGERARVALARVLAQRTPVLLLDEPTAALDLRHQDLVLSVAAARAAAGCGVLAVLHDLNLAAAYADRVAIVAGGRLRVCGPPGEVLTGDLLTEVYHREVEVMAHPRTGSPLVLPVR</sequence>
<evidence type="ECO:0000259" key="5">
    <source>
        <dbReference type="PROSITE" id="PS50893"/>
    </source>
</evidence>
<dbReference type="SMART" id="SM00382">
    <property type="entry name" value="AAA"/>
    <property type="match status" value="1"/>
</dbReference>
<proteinExistence type="predicted"/>
<dbReference type="InterPro" id="IPR003439">
    <property type="entry name" value="ABC_transporter-like_ATP-bd"/>
</dbReference>
<keyword evidence="3 6" id="KW-0067">ATP-binding</keyword>
<keyword evidence="2" id="KW-0547">Nucleotide-binding</keyword>
<evidence type="ECO:0000256" key="1">
    <source>
        <dbReference type="ARBA" id="ARBA00022448"/>
    </source>
</evidence>
<dbReference type="FunFam" id="3.40.50.300:FF:000134">
    <property type="entry name" value="Iron-enterobactin ABC transporter ATP-binding protein"/>
    <property type="match status" value="1"/>
</dbReference>
<feature type="domain" description="ABC transporter" evidence="5">
    <location>
        <begin position="3"/>
        <end position="239"/>
    </location>
</feature>
<gene>
    <name evidence="6" type="ORF">FHR82_000871</name>
</gene>
<dbReference type="GO" id="GO:0005524">
    <property type="term" value="F:ATP binding"/>
    <property type="evidence" value="ECO:0007669"/>
    <property type="project" value="UniProtKB-KW"/>
</dbReference>
<name>A0A7W7Q0P8_9PSEU</name>
<dbReference type="CDD" id="cd03214">
    <property type="entry name" value="ABC_Iron-Siderophores_B12_Hemin"/>
    <property type="match status" value="1"/>
</dbReference>
<keyword evidence="4" id="KW-1278">Translocase</keyword>
<keyword evidence="1" id="KW-0813">Transport</keyword>
<protein>
    <submittedName>
        <fullName evidence="6">Iron complex transport system ATP-binding protein</fullName>
    </submittedName>
</protein>
<dbReference type="AlphaFoldDB" id="A0A7W7Q0P8"/>
<dbReference type="Pfam" id="PF00005">
    <property type="entry name" value="ABC_tran"/>
    <property type="match status" value="1"/>
</dbReference>
<evidence type="ECO:0000256" key="4">
    <source>
        <dbReference type="ARBA" id="ARBA00022967"/>
    </source>
</evidence>
<dbReference type="InterPro" id="IPR027417">
    <property type="entry name" value="P-loop_NTPase"/>
</dbReference>
<dbReference type="PANTHER" id="PTHR42794">
    <property type="entry name" value="HEMIN IMPORT ATP-BINDING PROTEIN HMUV"/>
    <property type="match status" value="1"/>
</dbReference>
<dbReference type="Gene3D" id="3.40.50.300">
    <property type="entry name" value="P-loop containing nucleotide triphosphate hydrolases"/>
    <property type="match status" value="1"/>
</dbReference>
<dbReference type="EMBL" id="JACHJQ010000001">
    <property type="protein sequence ID" value="MBB4904661.1"/>
    <property type="molecule type" value="Genomic_DNA"/>
</dbReference>
<reference evidence="6 7" key="1">
    <citation type="submission" date="2020-08" db="EMBL/GenBank/DDBJ databases">
        <title>Genomic Encyclopedia of Type Strains, Phase III (KMG-III): the genomes of soil and plant-associated and newly described type strains.</title>
        <authorList>
            <person name="Whitman W."/>
        </authorList>
    </citation>
    <scope>NUCLEOTIDE SEQUENCE [LARGE SCALE GENOMIC DNA]</scope>
    <source>
        <strain evidence="6 7">CECT 8960</strain>
    </source>
</reference>
<dbReference type="NCBIfam" id="NF010068">
    <property type="entry name" value="PRK13548.1"/>
    <property type="match status" value="1"/>
</dbReference>
<evidence type="ECO:0000313" key="6">
    <source>
        <dbReference type="EMBL" id="MBB4904661.1"/>
    </source>
</evidence>
<organism evidence="6 7">
    <name type="scientific">Actinophytocola algeriensis</name>
    <dbReference type="NCBI Taxonomy" id="1768010"/>
    <lineage>
        <taxon>Bacteria</taxon>
        <taxon>Bacillati</taxon>
        <taxon>Actinomycetota</taxon>
        <taxon>Actinomycetes</taxon>
        <taxon>Pseudonocardiales</taxon>
        <taxon>Pseudonocardiaceae</taxon>
    </lineage>
</organism>
<accession>A0A7W7Q0P8</accession>
<dbReference type="PROSITE" id="PS00211">
    <property type="entry name" value="ABC_TRANSPORTER_1"/>
    <property type="match status" value="1"/>
</dbReference>
<dbReference type="InterPro" id="IPR017871">
    <property type="entry name" value="ABC_transporter-like_CS"/>
</dbReference>
<dbReference type="InterPro" id="IPR003593">
    <property type="entry name" value="AAA+_ATPase"/>
</dbReference>
<dbReference type="SUPFAM" id="SSF52540">
    <property type="entry name" value="P-loop containing nucleoside triphosphate hydrolases"/>
    <property type="match status" value="1"/>
</dbReference>